<name>A0ABT8FXM3_9MICO</name>
<dbReference type="NCBIfam" id="NF003768">
    <property type="entry name" value="PRK05365.1"/>
    <property type="match status" value="1"/>
</dbReference>
<dbReference type="RefSeq" id="WP_301125292.1">
    <property type="nucleotide sequence ID" value="NZ_JAUHPV010000001.1"/>
</dbReference>
<proteinExistence type="predicted"/>
<gene>
    <name evidence="3" type="ORF">QQX04_00935</name>
</gene>
<sequence>MSAVPHPSHASFPLPEDVLRLLFLDARSATRWSEREISPETMRAVHELVRWAPSANNSSPLRIVVAQSEHAREIVMEHANGGNRLKLDRAPLILVAASDPRYHEHLEVTAPGIPGLYDVLESRPDARAITAHDSTWLQIGFLIVALRAAGLDVRPMAGFDRGGLSRDLLGDRPWHPELLLAVGYPAEDGTHGAGDRRGRPDWDASVLEL</sequence>
<accession>A0ABT8FXM3</accession>
<dbReference type="EMBL" id="JAUHPV010000001">
    <property type="protein sequence ID" value="MDN4471552.1"/>
    <property type="molecule type" value="Genomic_DNA"/>
</dbReference>
<organism evidence="3 4">
    <name type="scientific">Demequina zhanjiangensis</name>
    <dbReference type="NCBI Taxonomy" id="3051659"/>
    <lineage>
        <taxon>Bacteria</taxon>
        <taxon>Bacillati</taxon>
        <taxon>Actinomycetota</taxon>
        <taxon>Actinomycetes</taxon>
        <taxon>Micrococcales</taxon>
        <taxon>Demequinaceae</taxon>
        <taxon>Demequina</taxon>
    </lineage>
</organism>
<dbReference type="Gene3D" id="3.40.109.10">
    <property type="entry name" value="NADH Oxidase"/>
    <property type="match status" value="1"/>
</dbReference>
<dbReference type="Pfam" id="PF00881">
    <property type="entry name" value="Nitroreductase"/>
    <property type="match status" value="1"/>
</dbReference>
<keyword evidence="3" id="KW-0560">Oxidoreductase</keyword>
<dbReference type="EC" id="1.1.1.298" evidence="3"/>
<evidence type="ECO:0000259" key="2">
    <source>
        <dbReference type="Pfam" id="PF00881"/>
    </source>
</evidence>
<dbReference type="PANTHER" id="PTHR43543:SF1">
    <property type="entry name" value="MALONIC SEMIALDEHYDE REDUCTASE RUTE-RELATED"/>
    <property type="match status" value="1"/>
</dbReference>
<evidence type="ECO:0000313" key="4">
    <source>
        <dbReference type="Proteomes" id="UP001172738"/>
    </source>
</evidence>
<dbReference type="Proteomes" id="UP001172738">
    <property type="component" value="Unassembled WGS sequence"/>
</dbReference>
<protein>
    <submittedName>
        <fullName evidence="3">Malonic semialdehyde reductase</fullName>
        <ecNumber evidence="3">1.1.1.298</ecNumber>
    </submittedName>
</protein>
<dbReference type="InterPro" id="IPR050461">
    <property type="entry name" value="Nitroreductase_HadB/RutE"/>
</dbReference>
<evidence type="ECO:0000313" key="3">
    <source>
        <dbReference type="EMBL" id="MDN4471552.1"/>
    </source>
</evidence>
<feature type="region of interest" description="Disordered" evidence="1">
    <location>
        <begin position="189"/>
        <end position="209"/>
    </location>
</feature>
<dbReference type="PANTHER" id="PTHR43543">
    <property type="entry name" value="MALONIC SEMIALDEHYDE REDUCTASE RUTE-RELATED"/>
    <property type="match status" value="1"/>
</dbReference>
<feature type="compositionally biased region" description="Basic and acidic residues" evidence="1">
    <location>
        <begin position="189"/>
        <end position="202"/>
    </location>
</feature>
<dbReference type="SUPFAM" id="SSF55469">
    <property type="entry name" value="FMN-dependent nitroreductase-like"/>
    <property type="match status" value="1"/>
</dbReference>
<dbReference type="InterPro" id="IPR000415">
    <property type="entry name" value="Nitroreductase-like"/>
</dbReference>
<keyword evidence="4" id="KW-1185">Reference proteome</keyword>
<dbReference type="GO" id="GO:0035527">
    <property type="term" value="F:3-hydroxypropionate dehydrogenase (NADP+) activity"/>
    <property type="evidence" value="ECO:0007669"/>
    <property type="project" value="UniProtKB-EC"/>
</dbReference>
<feature type="domain" description="Nitroreductase" evidence="2">
    <location>
        <begin position="34"/>
        <end position="184"/>
    </location>
</feature>
<comment type="caution">
    <text evidence="3">The sequence shown here is derived from an EMBL/GenBank/DDBJ whole genome shotgun (WGS) entry which is preliminary data.</text>
</comment>
<reference evidence="3" key="1">
    <citation type="submission" date="2023-06" db="EMBL/GenBank/DDBJ databases">
        <title>SYSU T00b26.</title>
        <authorList>
            <person name="Gao L."/>
            <person name="Fang B.-Z."/>
            <person name="Li W.-J."/>
        </authorList>
    </citation>
    <scope>NUCLEOTIDE SEQUENCE</scope>
    <source>
        <strain evidence="3">SYSU T00b26</strain>
    </source>
</reference>
<evidence type="ECO:0000256" key="1">
    <source>
        <dbReference type="SAM" id="MobiDB-lite"/>
    </source>
</evidence>
<dbReference type="InterPro" id="IPR029479">
    <property type="entry name" value="Nitroreductase"/>
</dbReference>